<reference evidence="1 2" key="1">
    <citation type="journal article" date="2022" name="Plant J.">
        <title>Chromosome-level genome of Camellia lanceoleosa provides a valuable resource for understanding genome evolution and self-incompatibility.</title>
        <authorList>
            <person name="Gong W."/>
            <person name="Xiao S."/>
            <person name="Wang L."/>
            <person name="Liao Z."/>
            <person name="Chang Y."/>
            <person name="Mo W."/>
            <person name="Hu G."/>
            <person name="Li W."/>
            <person name="Zhao G."/>
            <person name="Zhu H."/>
            <person name="Hu X."/>
            <person name="Ji K."/>
            <person name="Xiang X."/>
            <person name="Song Q."/>
            <person name="Yuan D."/>
            <person name="Jin S."/>
            <person name="Zhang L."/>
        </authorList>
    </citation>
    <scope>NUCLEOTIDE SEQUENCE [LARGE SCALE GENOMIC DNA]</scope>
    <source>
        <strain evidence="1">SQ_2022a</strain>
    </source>
</reference>
<accession>A0ACC0I7J2</accession>
<protein>
    <submittedName>
        <fullName evidence="1">Uncharacterized protein</fullName>
    </submittedName>
</protein>
<keyword evidence="2" id="KW-1185">Reference proteome</keyword>
<name>A0ACC0I7J2_9ERIC</name>
<comment type="caution">
    <text evidence="1">The sequence shown here is derived from an EMBL/GenBank/DDBJ whole genome shotgun (WGS) entry which is preliminary data.</text>
</comment>
<proteinExistence type="predicted"/>
<dbReference type="EMBL" id="CM045763">
    <property type="protein sequence ID" value="KAI8021293.1"/>
    <property type="molecule type" value="Genomic_DNA"/>
</dbReference>
<dbReference type="Proteomes" id="UP001060215">
    <property type="component" value="Chromosome 6"/>
</dbReference>
<evidence type="ECO:0000313" key="1">
    <source>
        <dbReference type="EMBL" id="KAI8021293.1"/>
    </source>
</evidence>
<sequence>MINTPLLEQPIGRIVSIPPPVDWIKINSDVSFIKIGEIVYAAVGLVFRDHLDTIKAMHAIPLRGVRDSYEAKLKAVECSLILARQYGFTKILIRLDNSFIVKPIKCGELPVKYYDIYRSTSWYAIVKSSVENIDGKEHLEGKDKKQGVASST</sequence>
<evidence type="ECO:0000313" key="2">
    <source>
        <dbReference type="Proteomes" id="UP001060215"/>
    </source>
</evidence>
<gene>
    <name evidence="1" type="ORF">LOK49_LG03G02576</name>
</gene>
<organism evidence="1 2">
    <name type="scientific">Camellia lanceoleosa</name>
    <dbReference type="NCBI Taxonomy" id="1840588"/>
    <lineage>
        <taxon>Eukaryota</taxon>
        <taxon>Viridiplantae</taxon>
        <taxon>Streptophyta</taxon>
        <taxon>Embryophyta</taxon>
        <taxon>Tracheophyta</taxon>
        <taxon>Spermatophyta</taxon>
        <taxon>Magnoliopsida</taxon>
        <taxon>eudicotyledons</taxon>
        <taxon>Gunneridae</taxon>
        <taxon>Pentapetalae</taxon>
        <taxon>asterids</taxon>
        <taxon>Ericales</taxon>
        <taxon>Theaceae</taxon>
        <taxon>Camellia</taxon>
    </lineage>
</organism>